<name>A0A811NGH5_9POAL</name>
<feature type="repeat" description="PPR" evidence="3">
    <location>
        <begin position="466"/>
        <end position="500"/>
    </location>
</feature>
<feature type="repeat" description="PPR" evidence="3">
    <location>
        <begin position="650"/>
        <end position="684"/>
    </location>
</feature>
<evidence type="ECO:0000256" key="2">
    <source>
        <dbReference type="ARBA" id="ARBA00022946"/>
    </source>
</evidence>
<dbReference type="Pfam" id="PF13812">
    <property type="entry name" value="PPR_3"/>
    <property type="match status" value="3"/>
</dbReference>
<evidence type="ECO:0000313" key="5">
    <source>
        <dbReference type="Proteomes" id="UP000604825"/>
    </source>
</evidence>
<sequence length="878" mass="99497">MAVAKRRLSWLDERLRDLQPKSMASVPRSPAAMEWRCRPMQQVFTLKTPQLVQTSMMILHGRLVLLDPCNQKLSMLSVRGDGAARASLILSNFHHTKEALTKEDFSYILEYCAEAPDPLFVMETLELMEEKAIGMSKSIYRYVIRALSRGGYEKEALHWLALLGEKESTHATIPIFNIFLNACGSRENLKDAECCLEILENLFLGKSEITYCELLKLAVLQGNLPATYDIWKDCCRYYSPSIIMQRRLIRALTALGDLQSAYHILQHMVALAARSSDYLRVSSKRRYQSSRLDIPVPALNEFEDLTLPSCQGKLATGEHLVDAQPELFEEKTRSGNNLSYKVGVDGVANTLKSAPSAVKQILRWAFNDVLHACVQFNNCQLAEHLFTEMQKIGLQPSNFTYDGFVKTVMAGKGIAYANKVIKAMERRGIGLYSDTLAALSVGHSNSSQLDLAEELLERISEIKPKHLHAFNALLSGCAIMNEPERAVRILAKMKHVNMKPTLRTYELLFSLFGNVNVPYEEGNVLSHVDVSKRISIIEMDMFNNGIQHSFVSMKNLIRAFGSEGMIEEMLRYLNIAENILWNINPYQKSDLYSIALHALVDLRRKCTISNLLSLFRCDKMRIILSLLFVKHTHRAVIIFKIMRSCSLPTNISIYNTMIECCKWLPCFKSASALLSLMLRDGFNPKVVTFTSLLKVVLANNNFEGALDLLDICKIEGLQPDIQIFNTVLSRAYARGQIHVLEYIVECIHRAKIQPDPSTLWYTFCAYEEHELYNTAIEALLVLSMRMISEDVSILSEKRIVFEDLILSEEPDAELRIIRAFQAGEEFLATALLNLRWCATMGATISWSPEESLWARRLASSYDANKGPHINPSDVPKSW</sequence>
<evidence type="ECO:0000256" key="1">
    <source>
        <dbReference type="ARBA" id="ARBA00022737"/>
    </source>
</evidence>
<reference evidence="4" key="1">
    <citation type="submission" date="2020-10" db="EMBL/GenBank/DDBJ databases">
        <authorList>
            <person name="Han B."/>
            <person name="Lu T."/>
            <person name="Zhao Q."/>
            <person name="Huang X."/>
            <person name="Zhao Y."/>
        </authorList>
    </citation>
    <scope>NUCLEOTIDE SEQUENCE</scope>
</reference>
<protein>
    <recommendedName>
        <fullName evidence="6">Pentatricopeptide repeat-containing protein</fullName>
    </recommendedName>
</protein>
<dbReference type="PANTHER" id="PTHR47859:SF1">
    <property type="entry name" value="PENTATRICOPEPTIDE REPEAT-CONTAINING PROTEIN"/>
    <property type="match status" value="1"/>
</dbReference>
<dbReference type="InterPro" id="IPR002885">
    <property type="entry name" value="PPR_rpt"/>
</dbReference>
<evidence type="ECO:0000256" key="3">
    <source>
        <dbReference type="PROSITE-ProRule" id="PRU00708"/>
    </source>
</evidence>
<organism evidence="4 5">
    <name type="scientific">Miscanthus lutarioriparius</name>
    <dbReference type="NCBI Taxonomy" id="422564"/>
    <lineage>
        <taxon>Eukaryota</taxon>
        <taxon>Viridiplantae</taxon>
        <taxon>Streptophyta</taxon>
        <taxon>Embryophyta</taxon>
        <taxon>Tracheophyta</taxon>
        <taxon>Spermatophyta</taxon>
        <taxon>Magnoliopsida</taxon>
        <taxon>Liliopsida</taxon>
        <taxon>Poales</taxon>
        <taxon>Poaceae</taxon>
        <taxon>PACMAD clade</taxon>
        <taxon>Panicoideae</taxon>
        <taxon>Andropogonodae</taxon>
        <taxon>Andropogoneae</taxon>
        <taxon>Saccharinae</taxon>
        <taxon>Miscanthus</taxon>
    </lineage>
</organism>
<dbReference type="OrthoDB" id="119302at2759"/>
<dbReference type="Proteomes" id="UP000604825">
    <property type="component" value="Unassembled WGS sequence"/>
</dbReference>
<proteinExistence type="predicted"/>
<dbReference type="PROSITE" id="PS51375">
    <property type="entry name" value="PPR"/>
    <property type="match status" value="2"/>
</dbReference>
<accession>A0A811NGH5</accession>
<evidence type="ECO:0008006" key="6">
    <source>
        <dbReference type="Google" id="ProtNLM"/>
    </source>
</evidence>
<gene>
    <name evidence="4" type="ORF">NCGR_LOCUS16840</name>
</gene>
<dbReference type="InterPro" id="IPR011990">
    <property type="entry name" value="TPR-like_helical_dom_sf"/>
</dbReference>
<dbReference type="EMBL" id="CAJGYO010000004">
    <property type="protein sequence ID" value="CAD6224572.1"/>
    <property type="molecule type" value="Genomic_DNA"/>
</dbReference>
<comment type="caution">
    <text evidence="4">The sequence shown here is derived from an EMBL/GenBank/DDBJ whole genome shotgun (WGS) entry which is preliminary data.</text>
</comment>
<evidence type="ECO:0000313" key="4">
    <source>
        <dbReference type="EMBL" id="CAD6224572.1"/>
    </source>
</evidence>
<dbReference type="AlphaFoldDB" id="A0A811NGH5"/>
<dbReference type="Gene3D" id="1.25.40.10">
    <property type="entry name" value="Tetratricopeptide repeat domain"/>
    <property type="match status" value="4"/>
</dbReference>
<keyword evidence="5" id="KW-1185">Reference proteome</keyword>
<keyword evidence="1" id="KW-0677">Repeat</keyword>
<dbReference type="NCBIfam" id="TIGR00756">
    <property type="entry name" value="PPR"/>
    <property type="match status" value="1"/>
</dbReference>
<dbReference type="PANTHER" id="PTHR47859">
    <property type="entry name" value="PENTATRICOPEPTIDE REPEAT-CONTAINING PROTEIN"/>
    <property type="match status" value="1"/>
</dbReference>
<keyword evidence="2" id="KW-0809">Transit peptide</keyword>